<evidence type="ECO:0000259" key="4">
    <source>
        <dbReference type="Pfam" id="PF13649"/>
    </source>
</evidence>
<protein>
    <submittedName>
        <fullName evidence="5">Class I SAM-dependent methyltransferase</fullName>
        <ecNumber evidence="5">2.1.1.-</ecNumber>
    </submittedName>
</protein>
<dbReference type="PANTHER" id="PTHR43464">
    <property type="entry name" value="METHYLTRANSFERASE"/>
    <property type="match status" value="1"/>
</dbReference>
<keyword evidence="1 5" id="KW-0489">Methyltransferase</keyword>
<evidence type="ECO:0000256" key="1">
    <source>
        <dbReference type="ARBA" id="ARBA00022603"/>
    </source>
</evidence>
<dbReference type="CDD" id="cd02440">
    <property type="entry name" value="AdoMet_MTases"/>
    <property type="match status" value="1"/>
</dbReference>
<comment type="caution">
    <text evidence="5">The sequence shown here is derived from an EMBL/GenBank/DDBJ whole genome shotgun (WGS) entry which is preliminary data.</text>
</comment>
<feature type="domain" description="Methyltransferase" evidence="4">
    <location>
        <begin position="47"/>
        <end position="145"/>
    </location>
</feature>
<organism evidence="5 6">
    <name type="scientific">Hyalangium rubrum</name>
    <dbReference type="NCBI Taxonomy" id="3103134"/>
    <lineage>
        <taxon>Bacteria</taxon>
        <taxon>Pseudomonadati</taxon>
        <taxon>Myxococcota</taxon>
        <taxon>Myxococcia</taxon>
        <taxon>Myxococcales</taxon>
        <taxon>Cystobacterineae</taxon>
        <taxon>Archangiaceae</taxon>
        <taxon>Hyalangium</taxon>
    </lineage>
</organism>
<dbReference type="Gene3D" id="3.40.50.150">
    <property type="entry name" value="Vaccinia Virus protein VP39"/>
    <property type="match status" value="1"/>
</dbReference>
<proteinExistence type="predicted"/>
<dbReference type="EMBL" id="JAXIVS010000004">
    <property type="protein sequence ID" value="MDY7227485.1"/>
    <property type="molecule type" value="Genomic_DNA"/>
</dbReference>
<dbReference type="PANTHER" id="PTHR43464:SF19">
    <property type="entry name" value="UBIQUINONE BIOSYNTHESIS O-METHYLTRANSFERASE, MITOCHONDRIAL"/>
    <property type="match status" value="1"/>
</dbReference>
<evidence type="ECO:0000256" key="3">
    <source>
        <dbReference type="ARBA" id="ARBA00022691"/>
    </source>
</evidence>
<dbReference type="GO" id="GO:0032259">
    <property type="term" value="P:methylation"/>
    <property type="evidence" value="ECO:0007669"/>
    <property type="project" value="UniProtKB-KW"/>
</dbReference>
<keyword evidence="2 5" id="KW-0808">Transferase</keyword>
<evidence type="ECO:0000256" key="2">
    <source>
        <dbReference type="ARBA" id="ARBA00022679"/>
    </source>
</evidence>
<name>A0ABU5H5W2_9BACT</name>
<dbReference type="InterPro" id="IPR029063">
    <property type="entry name" value="SAM-dependent_MTases_sf"/>
</dbReference>
<sequence>MDTPGFYDTLADGYHLLFIDWAATRARQGALFDGLIRQALGEGPKDVLDASCGIGTQALGLAELGHRVFASDISPASIARAEREATASGLTLAGLAVADLRTLSEQISQRFDAVLSCDNALPHLLEDSELGAAAHHLHAVLRPGGLLVATTRDYDAAEPRPGEAVPTPVRVLGEGETRRLVFQVWTWSADGRSYEVEQFILRPEGPGWSTTSARTRYRALRREELTRALTTAGFRDVRWHLPEASGFYQPLVTARRPSTP</sequence>
<keyword evidence="6" id="KW-1185">Reference proteome</keyword>
<dbReference type="EC" id="2.1.1.-" evidence="5"/>
<dbReference type="InterPro" id="IPR041698">
    <property type="entry name" value="Methyltransf_25"/>
</dbReference>
<evidence type="ECO:0000313" key="6">
    <source>
        <dbReference type="Proteomes" id="UP001291309"/>
    </source>
</evidence>
<dbReference type="Pfam" id="PF13649">
    <property type="entry name" value="Methyltransf_25"/>
    <property type="match status" value="1"/>
</dbReference>
<keyword evidence="3" id="KW-0949">S-adenosyl-L-methionine</keyword>
<reference evidence="5 6" key="1">
    <citation type="submission" date="2023-12" db="EMBL/GenBank/DDBJ databases">
        <title>the genome sequence of Hyalangium sp. s54d21.</title>
        <authorList>
            <person name="Zhang X."/>
        </authorList>
    </citation>
    <scope>NUCLEOTIDE SEQUENCE [LARGE SCALE GENOMIC DNA]</scope>
    <source>
        <strain evidence="6">s54d21</strain>
    </source>
</reference>
<gene>
    <name evidence="5" type="ORF">SYV04_13820</name>
</gene>
<dbReference type="RefSeq" id="WP_321546208.1">
    <property type="nucleotide sequence ID" value="NZ_JAXIVS010000004.1"/>
</dbReference>
<dbReference type="SUPFAM" id="SSF53335">
    <property type="entry name" value="S-adenosyl-L-methionine-dependent methyltransferases"/>
    <property type="match status" value="1"/>
</dbReference>
<dbReference type="GO" id="GO:0008168">
    <property type="term" value="F:methyltransferase activity"/>
    <property type="evidence" value="ECO:0007669"/>
    <property type="project" value="UniProtKB-KW"/>
</dbReference>
<evidence type="ECO:0000313" key="5">
    <source>
        <dbReference type="EMBL" id="MDY7227485.1"/>
    </source>
</evidence>
<dbReference type="Proteomes" id="UP001291309">
    <property type="component" value="Unassembled WGS sequence"/>
</dbReference>
<accession>A0ABU5H5W2</accession>